<proteinExistence type="inferred from homology"/>
<dbReference type="Proteomes" id="UP001596456">
    <property type="component" value="Unassembled WGS sequence"/>
</dbReference>
<evidence type="ECO:0000256" key="3">
    <source>
        <dbReference type="SAM" id="MobiDB-lite"/>
    </source>
</evidence>
<protein>
    <submittedName>
        <fullName evidence="5">SDR family oxidoreductase</fullName>
    </submittedName>
</protein>
<dbReference type="PROSITE" id="PS00061">
    <property type="entry name" value="ADH_SHORT"/>
    <property type="match status" value="1"/>
</dbReference>
<dbReference type="RefSeq" id="WP_377355586.1">
    <property type="nucleotide sequence ID" value="NZ_JBHTCM010000004.1"/>
</dbReference>
<dbReference type="SMART" id="SM00822">
    <property type="entry name" value="PKS_KR"/>
    <property type="match status" value="1"/>
</dbReference>
<name>A0ABW2KQS9_9PROT</name>
<dbReference type="PRINTS" id="PR00081">
    <property type="entry name" value="GDHRDH"/>
</dbReference>
<dbReference type="NCBIfam" id="NF005495">
    <property type="entry name" value="PRK07109.1"/>
    <property type="match status" value="1"/>
</dbReference>
<dbReference type="PANTHER" id="PTHR44196:SF1">
    <property type="entry name" value="DEHYDROGENASE_REDUCTASE SDR FAMILY MEMBER 7B"/>
    <property type="match status" value="1"/>
</dbReference>
<evidence type="ECO:0000256" key="2">
    <source>
        <dbReference type="ARBA" id="ARBA00023002"/>
    </source>
</evidence>
<comment type="similarity">
    <text evidence="1">Belongs to the short-chain dehydrogenases/reductases (SDR) family.</text>
</comment>
<feature type="domain" description="Ketoreductase" evidence="4">
    <location>
        <begin position="10"/>
        <end position="196"/>
    </location>
</feature>
<dbReference type="EMBL" id="JBHTCM010000004">
    <property type="protein sequence ID" value="MFC7331670.1"/>
    <property type="molecule type" value="Genomic_DNA"/>
</dbReference>
<evidence type="ECO:0000313" key="6">
    <source>
        <dbReference type="Proteomes" id="UP001596456"/>
    </source>
</evidence>
<accession>A0ABW2KQS9</accession>
<dbReference type="InterPro" id="IPR057326">
    <property type="entry name" value="KR_dom"/>
</dbReference>
<evidence type="ECO:0000259" key="4">
    <source>
        <dbReference type="SMART" id="SM00822"/>
    </source>
</evidence>
<dbReference type="PANTHER" id="PTHR44196">
    <property type="entry name" value="DEHYDROGENASE/REDUCTASE SDR FAMILY MEMBER 7B"/>
    <property type="match status" value="1"/>
</dbReference>
<dbReference type="InterPro" id="IPR002347">
    <property type="entry name" value="SDR_fam"/>
</dbReference>
<dbReference type="InterPro" id="IPR020904">
    <property type="entry name" value="Sc_DH/Rdtase_CS"/>
</dbReference>
<reference evidence="6" key="1">
    <citation type="journal article" date="2019" name="Int. J. Syst. Evol. Microbiol.">
        <title>The Global Catalogue of Microorganisms (GCM) 10K type strain sequencing project: providing services to taxonomists for standard genome sequencing and annotation.</title>
        <authorList>
            <consortium name="The Broad Institute Genomics Platform"/>
            <consortium name="The Broad Institute Genome Sequencing Center for Infectious Disease"/>
            <person name="Wu L."/>
            <person name="Ma J."/>
        </authorList>
    </citation>
    <scope>NUCLEOTIDE SEQUENCE [LARGE SCALE GENOMIC DNA]</scope>
    <source>
        <strain evidence="6">CGMCC 1.16275</strain>
    </source>
</reference>
<evidence type="ECO:0000313" key="5">
    <source>
        <dbReference type="EMBL" id="MFC7331670.1"/>
    </source>
</evidence>
<gene>
    <name evidence="5" type="ORF">ACFQPS_00715</name>
</gene>
<sequence>MDSSRARTPRTVIVTGGTAGVGRAVVAALARRGDRIGIIARGTDGLAATRAEVEQLGGRALELPCDVADAAAVEAAADRVEREFGPIDLWINAAMSTVFSLVKDLEPAELRRVTEVTYLGSMHGVMAALRRMLPRNAGTIVQVGSSLAYRGIPVQAAYCGAKHAIKGFLDSLHAELLYLRSDVRLTTVHIPAVNTPQFDWARTRMGTQPRPVAPVFQPEGIAGHILEAADNPAREHWVGGSTPLVILGSFAAPGLADRYLAATAVKGQGTGDPLPADREDNLFEPVAGLHRAHGRFDAESKQVGPSLTAAAARLVAAGSLLALGGGLALAAAAGSRKGSARPGRDSRLRTSRLRTAARVR</sequence>
<keyword evidence="6" id="KW-1185">Reference proteome</keyword>
<keyword evidence="2" id="KW-0560">Oxidoreductase</keyword>
<feature type="region of interest" description="Disordered" evidence="3">
    <location>
        <begin position="335"/>
        <end position="360"/>
    </location>
</feature>
<organism evidence="5 6">
    <name type="scientific">Rhodocista pekingensis</name>
    <dbReference type="NCBI Taxonomy" id="201185"/>
    <lineage>
        <taxon>Bacteria</taxon>
        <taxon>Pseudomonadati</taxon>
        <taxon>Pseudomonadota</taxon>
        <taxon>Alphaproteobacteria</taxon>
        <taxon>Rhodospirillales</taxon>
        <taxon>Azospirillaceae</taxon>
        <taxon>Rhodocista</taxon>
    </lineage>
</organism>
<dbReference type="InterPro" id="IPR036291">
    <property type="entry name" value="NAD(P)-bd_dom_sf"/>
</dbReference>
<dbReference type="Pfam" id="PF00106">
    <property type="entry name" value="adh_short"/>
    <property type="match status" value="1"/>
</dbReference>
<evidence type="ECO:0000256" key="1">
    <source>
        <dbReference type="ARBA" id="ARBA00006484"/>
    </source>
</evidence>
<dbReference type="SUPFAM" id="SSF51735">
    <property type="entry name" value="NAD(P)-binding Rossmann-fold domains"/>
    <property type="match status" value="1"/>
</dbReference>
<feature type="compositionally biased region" description="Basic residues" evidence="3">
    <location>
        <begin position="349"/>
        <end position="360"/>
    </location>
</feature>
<comment type="caution">
    <text evidence="5">The sequence shown here is derived from an EMBL/GenBank/DDBJ whole genome shotgun (WGS) entry which is preliminary data.</text>
</comment>
<dbReference type="Gene3D" id="3.40.50.720">
    <property type="entry name" value="NAD(P)-binding Rossmann-like Domain"/>
    <property type="match status" value="1"/>
</dbReference>